<reference evidence="2" key="1">
    <citation type="submission" date="2009-05" db="EMBL/GenBank/DDBJ databases">
        <title>The genome sequence of Ajellomyces capsulatus strain H143.</title>
        <authorList>
            <person name="Champion M."/>
            <person name="Cuomo C.A."/>
            <person name="Ma L.-J."/>
            <person name="Henn M.R."/>
            <person name="Sil A."/>
            <person name="Goldman B."/>
            <person name="Young S.K."/>
            <person name="Kodira C.D."/>
            <person name="Zeng Q."/>
            <person name="Koehrsen M."/>
            <person name="Alvarado L."/>
            <person name="Berlin A.M."/>
            <person name="Borenstein D."/>
            <person name="Chen Z."/>
            <person name="Engels R."/>
            <person name="Freedman E."/>
            <person name="Gellesch M."/>
            <person name="Goldberg J."/>
            <person name="Griggs A."/>
            <person name="Gujja S."/>
            <person name="Heiman D.I."/>
            <person name="Hepburn T.A."/>
            <person name="Howarth C."/>
            <person name="Jen D."/>
            <person name="Larson L."/>
            <person name="Lewis B."/>
            <person name="Mehta T."/>
            <person name="Park D."/>
            <person name="Pearson M."/>
            <person name="Roberts A."/>
            <person name="Saif S."/>
            <person name="Shea T.D."/>
            <person name="Shenoy N."/>
            <person name="Sisk P."/>
            <person name="Stolte C."/>
            <person name="Sykes S."/>
            <person name="Walk T."/>
            <person name="White J."/>
            <person name="Yandava C."/>
            <person name="Klein B."/>
            <person name="McEwen J.G."/>
            <person name="Puccia R."/>
            <person name="Goldman G.H."/>
            <person name="Felipe M.S."/>
            <person name="Nino-Vega G."/>
            <person name="San-Blas G."/>
            <person name="Taylor J.W."/>
            <person name="Mendoza L."/>
            <person name="Galagan J.E."/>
            <person name="Nusbaum C."/>
            <person name="Birren B.W."/>
        </authorList>
    </citation>
    <scope>NUCLEOTIDE SEQUENCE [LARGE SCALE GENOMIC DNA]</scope>
    <source>
        <strain evidence="2">H143</strain>
    </source>
</reference>
<organism evidence="1 2">
    <name type="scientific">Ajellomyces capsulatus (strain H143)</name>
    <name type="common">Darling's disease fungus</name>
    <name type="synonym">Histoplasma capsulatum</name>
    <dbReference type="NCBI Taxonomy" id="544712"/>
    <lineage>
        <taxon>Eukaryota</taxon>
        <taxon>Fungi</taxon>
        <taxon>Dikarya</taxon>
        <taxon>Ascomycota</taxon>
        <taxon>Pezizomycotina</taxon>
        <taxon>Eurotiomycetes</taxon>
        <taxon>Eurotiomycetidae</taxon>
        <taxon>Onygenales</taxon>
        <taxon>Ajellomycetaceae</taxon>
        <taxon>Histoplasma</taxon>
    </lineage>
</organism>
<dbReference type="Proteomes" id="UP000002624">
    <property type="component" value="Unassembled WGS sequence"/>
</dbReference>
<dbReference type="HOGENOM" id="CLU_1749094_0_0_1"/>
<name>C6HLF1_AJECH</name>
<proteinExistence type="predicted"/>
<dbReference type="VEuPathDB" id="FungiDB:HCDG_07032"/>
<evidence type="ECO:0000313" key="2">
    <source>
        <dbReference type="Proteomes" id="UP000002624"/>
    </source>
</evidence>
<accession>C6HLF1</accession>
<dbReference type="AlphaFoldDB" id="C6HLF1"/>
<dbReference type="EMBL" id="GG692430">
    <property type="protein sequence ID" value="EER39088.1"/>
    <property type="molecule type" value="Genomic_DNA"/>
</dbReference>
<gene>
    <name evidence="1" type="ORF">HCDG_07032</name>
</gene>
<protein>
    <submittedName>
        <fullName evidence="1">Uncharacterized protein</fullName>
    </submittedName>
</protein>
<sequence>MQDGRGRPSKAWQEAPRGLQRQPDICCPATSYFKLRSSCVCQRDPGNGLDEVPEIHSSTTTTVRVEDESKEGIKVTYRYLVYGHSRKICELTDGEEIDNWVQGQKRYVWVAHSMKAAADGKIAKVIRRTRSEEAVLRAKQAHRYLSIYI</sequence>
<evidence type="ECO:0000313" key="1">
    <source>
        <dbReference type="EMBL" id="EER39088.1"/>
    </source>
</evidence>